<evidence type="ECO:0000313" key="4">
    <source>
        <dbReference type="Proteomes" id="UP001164746"/>
    </source>
</evidence>
<sequence>MKPKTNRRGKERASDKDTVVAYHEFIQGRIHGELNGVSIGPGYLFSKIALCLFRPIGDYGVAVVHKSKLSYEEQKKTELKSGTTPHNVRHPGRPGVNDRGNQGDYSKPRGYDNRGYKDDRDRPRDNRDGRDRPRRQPQDEHDRPLKRDMDRPDEKERGRRPPDDRDRRRRPPDDEERKRRPPDDRRRPPDDRRGPDDRDRSRRPPQGPEDEKRRAEARRRYEDDKRRRLEEDRRRAELRKQAEANSQPQGDERGVDVDPGSRTYQIQTTVRLQRDQQGMDESDL</sequence>
<reference evidence="2" key="1">
    <citation type="submission" date="2022-11" db="EMBL/GenBank/DDBJ databases">
        <title>Centuries of genome instability and evolution in soft-shell clam transmissible cancer (bioRxiv).</title>
        <authorList>
            <person name="Hart S.F.M."/>
            <person name="Yonemitsu M.A."/>
            <person name="Giersch R.M."/>
            <person name="Beal B.F."/>
            <person name="Arriagada G."/>
            <person name="Davis B.W."/>
            <person name="Ostrander E.A."/>
            <person name="Goff S.P."/>
            <person name="Metzger M.J."/>
        </authorList>
    </citation>
    <scope>NUCLEOTIDE SEQUENCE</scope>
    <source>
        <strain evidence="2">MELC-2E11</strain>
        <tissue evidence="2">Siphon/mantle</tissue>
    </source>
</reference>
<feature type="compositionally biased region" description="Basic and acidic residues" evidence="1">
    <location>
        <begin position="209"/>
        <end position="242"/>
    </location>
</feature>
<organism evidence="2 4">
    <name type="scientific">Mya arenaria</name>
    <name type="common">Soft-shell clam</name>
    <dbReference type="NCBI Taxonomy" id="6604"/>
    <lineage>
        <taxon>Eukaryota</taxon>
        <taxon>Metazoa</taxon>
        <taxon>Spiralia</taxon>
        <taxon>Lophotrochozoa</taxon>
        <taxon>Mollusca</taxon>
        <taxon>Bivalvia</taxon>
        <taxon>Autobranchia</taxon>
        <taxon>Heteroconchia</taxon>
        <taxon>Euheterodonta</taxon>
        <taxon>Imparidentia</taxon>
        <taxon>Neoheterodontei</taxon>
        <taxon>Myida</taxon>
        <taxon>Myoidea</taxon>
        <taxon>Myidae</taxon>
        <taxon>Mya</taxon>
    </lineage>
</organism>
<proteinExistence type="predicted"/>
<keyword evidence="4" id="KW-1185">Reference proteome</keyword>
<feature type="compositionally biased region" description="Basic and acidic residues" evidence="1">
    <location>
        <begin position="106"/>
        <end position="202"/>
    </location>
</feature>
<feature type="compositionally biased region" description="Polar residues" evidence="1">
    <location>
        <begin position="262"/>
        <end position="271"/>
    </location>
</feature>
<evidence type="ECO:0000313" key="3">
    <source>
        <dbReference type="EMBL" id="WAQ96059.1"/>
    </source>
</evidence>
<protein>
    <submittedName>
        <fullName evidence="2">Uncharacterized protein</fullName>
    </submittedName>
</protein>
<accession>A0ABY7DEE1</accession>
<feature type="region of interest" description="Disordered" evidence="1">
    <location>
        <begin position="75"/>
        <end position="284"/>
    </location>
</feature>
<gene>
    <name evidence="2" type="ORF">MAR_028721</name>
    <name evidence="3" type="ORF">MAR_028749</name>
</gene>
<evidence type="ECO:0000313" key="2">
    <source>
        <dbReference type="EMBL" id="WAQ96031.1"/>
    </source>
</evidence>
<dbReference type="EMBL" id="CP111013">
    <property type="protein sequence ID" value="WAQ96059.1"/>
    <property type="molecule type" value="Genomic_DNA"/>
</dbReference>
<dbReference type="Proteomes" id="UP001164746">
    <property type="component" value="Chromosome 2"/>
</dbReference>
<evidence type="ECO:0000256" key="1">
    <source>
        <dbReference type="SAM" id="MobiDB-lite"/>
    </source>
</evidence>
<name>A0ABY7DEE1_MYAAR</name>
<dbReference type="EMBL" id="CP111013">
    <property type="protein sequence ID" value="WAQ96031.1"/>
    <property type="molecule type" value="Genomic_DNA"/>
</dbReference>